<dbReference type="Proteomes" id="UP000078046">
    <property type="component" value="Unassembled WGS sequence"/>
</dbReference>
<evidence type="ECO:0000313" key="3">
    <source>
        <dbReference type="Proteomes" id="UP000078046"/>
    </source>
</evidence>
<reference evidence="2 3" key="1">
    <citation type="submission" date="2016-04" db="EMBL/GenBank/DDBJ databases">
        <title>The genome of Intoshia linei affirms orthonectids as highly simplified spiralians.</title>
        <authorList>
            <person name="Mikhailov K.V."/>
            <person name="Slusarev G.S."/>
            <person name="Nikitin M.A."/>
            <person name="Logacheva M.D."/>
            <person name="Penin A."/>
            <person name="Aleoshin V."/>
            <person name="Panchin Y.V."/>
        </authorList>
    </citation>
    <scope>NUCLEOTIDE SEQUENCE [LARGE SCALE GENOMIC DNA]</scope>
    <source>
        <strain evidence="2">Intl2013</strain>
        <tissue evidence="2">Whole animal</tissue>
    </source>
</reference>
<dbReference type="AlphaFoldDB" id="A0A177BBT4"/>
<protein>
    <recommendedName>
        <fullName evidence="1">Tectonic-1-3 N-terminal domain-containing protein</fullName>
    </recommendedName>
</protein>
<feature type="domain" description="Tectonic-1-3 N-terminal" evidence="1">
    <location>
        <begin position="298"/>
        <end position="325"/>
    </location>
</feature>
<dbReference type="EMBL" id="LWCA01000080">
    <property type="protein sequence ID" value="OAF71103.1"/>
    <property type="molecule type" value="Genomic_DNA"/>
</dbReference>
<comment type="caution">
    <text evidence="2">The sequence shown here is derived from an EMBL/GenBank/DDBJ whole genome shotgun (WGS) entry which is preliminary data.</text>
</comment>
<dbReference type="PANTHER" id="PTHR14611">
    <property type="entry name" value="TECTONIC FAMILY MEMBER"/>
    <property type="match status" value="1"/>
</dbReference>
<proteinExistence type="predicted"/>
<dbReference type="Pfam" id="PF25752">
    <property type="entry name" value="DUF1619_N"/>
    <property type="match status" value="1"/>
</dbReference>
<gene>
    <name evidence="2" type="ORF">A3Q56_01138</name>
</gene>
<keyword evidence="3" id="KW-1185">Reference proteome</keyword>
<dbReference type="InterPro" id="IPR057724">
    <property type="entry name" value="TCTN1-3_N"/>
</dbReference>
<dbReference type="GO" id="GO:0035869">
    <property type="term" value="C:ciliary transition zone"/>
    <property type="evidence" value="ECO:0007669"/>
    <property type="project" value="TreeGrafter"/>
</dbReference>
<dbReference type="PANTHER" id="PTHR14611:SF2">
    <property type="entry name" value="TECTONIC"/>
    <property type="match status" value="1"/>
</dbReference>
<evidence type="ECO:0000259" key="1">
    <source>
        <dbReference type="Pfam" id="PF25752"/>
    </source>
</evidence>
<dbReference type="InterPro" id="IPR040354">
    <property type="entry name" value="TCTN1-3"/>
</dbReference>
<accession>A0A177BBT4</accession>
<sequence length="878" mass="102859">MMESLIYHMFGLKDKLILLLFIFSLILVLGPPYISVCNDMIYIDKKEFEFNVFIRDLAIKSPVTIKCEHLLNRYSTLIFKESVIKVGEKSVKMTGTVFTLYKKKFNEFEVFCVANSDSKQYQPHFSKSKIFKIIYKLPEIYVKLNVDKVLTGNSLMVYSYLSNPVESDQQIICCVSSTVNDKPIISKINKCIPKDTITSIDKGPNLENNLYFPRNFDLIIKRNKIYNYQHVSRSSSNTSIYEKLYISCKIKSSQFIKNFNFTLDVFSGRYTPINWSNATDPVNKLKPVIKLYFDQTKNIKSCKCDLLKNVCELKCCCDKDCELYNNGTDCINFEILENNIDFAVYNPLPNIFNFLYDNNPLISHFYNKFNVVRSEQNYFDVLNNLVKVPSFRLKKSKFDENILSIGYKDKDFLLNTLSSSSSIFQGILKLFPILSKFGTNTNECVSDRINHDYNRKIYFLRDESYKCHFTQNDCKPFTFLDVGTYYDIDIRDKLKFSKQCPISPRILSKNDDWYSSITTVIYYVQRDYDSIPVKCNSLEDCFSNRLLENYPLFDNKTSVCLNALTKVDMEIIWSNSFVDEIIFTYYITRNTYFSKTYNHVYSYQYIPFPTDSYYNYNFTYLNNKTVETTQKFNNYLSFNIKFINTNSNTKNLSKLSGNPWYQWNNNLIFGKKEIIVGSNDTQVNMNQKIFNVLKNDDGFCKIENNSNKNIKFGINQLRHCKIEILKNEFNHCASLRKSIYDYYNSGAVANVISKTGYISNFTGFQNYTNTEWIFINKYQIIKNKITLNFNKLKCTNVPLFVSFIVLYQTMPPGINSIGDYIPSMYKISSASLVFYETSIFAKCDDVNCHSESNMYNLYYEIKFVNINKNMISKYNKTR</sequence>
<dbReference type="GO" id="GO:0060271">
    <property type="term" value="P:cilium assembly"/>
    <property type="evidence" value="ECO:0007669"/>
    <property type="project" value="TreeGrafter"/>
</dbReference>
<name>A0A177BBT4_9BILA</name>
<organism evidence="2 3">
    <name type="scientific">Intoshia linei</name>
    <dbReference type="NCBI Taxonomy" id="1819745"/>
    <lineage>
        <taxon>Eukaryota</taxon>
        <taxon>Metazoa</taxon>
        <taxon>Spiralia</taxon>
        <taxon>Lophotrochozoa</taxon>
        <taxon>Mesozoa</taxon>
        <taxon>Orthonectida</taxon>
        <taxon>Rhopaluridae</taxon>
        <taxon>Intoshia</taxon>
    </lineage>
</organism>
<evidence type="ECO:0000313" key="2">
    <source>
        <dbReference type="EMBL" id="OAF71103.1"/>
    </source>
</evidence>